<proteinExistence type="predicted"/>
<feature type="region of interest" description="Disordered" evidence="1">
    <location>
        <begin position="80"/>
        <end position="100"/>
    </location>
</feature>
<keyword evidence="3" id="KW-1185">Reference proteome</keyword>
<dbReference type="AlphaFoldDB" id="A0A9Q0QYK5"/>
<accession>A0A9Q0QYK5</accession>
<reference evidence="2" key="1">
    <citation type="journal article" date="2023" name="Plant J.">
        <title>The genome of the king protea, Protea cynaroides.</title>
        <authorList>
            <person name="Chang J."/>
            <person name="Duong T.A."/>
            <person name="Schoeman C."/>
            <person name="Ma X."/>
            <person name="Roodt D."/>
            <person name="Barker N."/>
            <person name="Li Z."/>
            <person name="Van de Peer Y."/>
            <person name="Mizrachi E."/>
        </authorList>
    </citation>
    <scope>NUCLEOTIDE SEQUENCE</scope>
    <source>
        <tissue evidence="2">Young leaves</tissue>
    </source>
</reference>
<protein>
    <submittedName>
        <fullName evidence="2">Uncharacterized protein</fullName>
    </submittedName>
</protein>
<dbReference type="Proteomes" id="UP001141806">
    <property type="component" value="Unassembled WGS sequence"/>
</dbReference>
<dbReference type="EMBL" id="JAMYWD010000003">
    <property type="protein sequence ID" value="KAJ4976542.1"/>
    <property type="molecule type" value="Genomic_DNA"/>
</dbReference>
<evidence type="ECO:0000256" key="1">
    <source>
        <dbReference type="SAM" id="MobiDB-lite"/>
    </source>
</evidence>
<sequence>MKKSPNNLPPPSLLDKIELPQLQFQKRSSRRVRFLPTDLVKTQHGRSSAPTIHREFCFLRAGLAITAEKRGPKYAQHFPSQRISRGEGFGCRPTNPPAPI</sequence>
<gene>
    <name evidence="2" type="ORF">NE237_001648</name>
</gene>
<evidence type="ECO:0000313" key="2">
    <source>
        <dbReference type="EMBL" id="KAJ4976542.1"/>
    </source>
</evidence>
<comment type="caution">
    <text evidence="2">The sequence shown here is derived from an EMBL/GenBank/DDBJ whole genome shotgun (WGS) entry which is preliminary data.</text>
</comment>
<name>A0A9Q0QYK5_9MAGN</name>
<evidence type="ECO:0000313" key="3">
    <source>
        <dbReference type="Proteomes" id="UP001141806"/>
    </source>
</evidence>
<organism evidence="2 3">
    <name type="scientific">Protea cynaroides</name>
    <dbReference type="NCBI Taxonomy" id="273540"/>
    <lineage>
        <taxon>Eukaryota</taxon>
        <taxon>Viridiplantae</taxon>
        <taxon>Streptophyta</taxon>
        <taxon>Embryophyta</taxon>
        <taxon>Tracheophyta</taxon>
        <taxon>Spermatophyta</taxon>
        <taxon>Magnoliopsida</taxon>
        <taxon>Proteales</taxon>
        <taxon>Proteaceae</taxon>
        <taxon>Protea</taxon>
    </lineage>
</organism>